<keyword evidence="5 7" id="KW-0472">Membrane</keyword>
<keyword evidence="3 7" id="KW-1133">Transmembrane helix</keyword>
<evidence type="ECO:0000256" key="1">
    <source>
        <dbReference type="ARBA" id="ARBA00004325"/>
    </source>
</evidence>
<evidence type="ECO:0000259" key="8">
    <source>
        <dbReference type="PROSITE" id="PS51503"/>
    </source>
</evidence>
<reference evidence="12 13" key="1">
    <citation type="submission" date="2019-05" db="EMBL/GenBank/DDBJ databases">
        <title>Emergence of the Ug99 lineage of the wheat stem rust pathogen through somatic hybridization.</title>
        <authorList>
            <person name="Li F."/>
            <person name="Upadhyaya N.M."/>
            <person name="Sperschneider J."/>
            <person name="Matny O."/>
            <person name="Nguyen-Phuc H."/>
            <person name="Mago R."/>
            <person name="Raley C."/>
            <person name="Miller M.E."/>
            <person name="Silverstein K.A.T."/>
            <person name="Henningsen E."/>
            <person name="Hirsch C.D."/>
            <person name="Visser B."/>
            <person name="Pretorius Z.A."/>
            <person name="Steffenson B.J."/>
            <person name="Schwessinger B."/>
            <person name="Dodds P.N."/>
            <person name="Figueroa M."/>
        </authorList>
    </citation>
    <scope>NUCLEOTIDE SEQUENCE [LARGE SCALE GENOMIC DNA]</scope>
    <source>
        <strain evidence="9">21-0</strain>
        <strain evidence="11 13">Ug99</strain>
    </source>
</reference>
<feature type="region of interest" description="Disordered" evidence="6">
    <location>
        <begin position="1"/>
        <end position="43"/>
    </location>
</feature>
<sequence length="208" mass="23660">MLNLQSSSNNQAQPQDGSGQSKHQSLIQFEQAHDFDDDDDDQAEPTTWELFSRKFKEQPLVPLGAGATTIALLGAGRAIQRGESNNFNIWCRYRVIFQGLTLLAALGGSLYYNKERNEQQRVKEEEREKMRIYQRDLRIRSQEQASRSDNLPKPPLPSTSELDKPSDSHNSLFNHQNSQIRKALLDRKLSDQHKHLDSSSPPASSDKN</sequence>
<dbReference type="EMBL" id="VDEP01000051">
    <property type="protein sequence ID" value="KAA1134552.1"/>
    <property type="molecule type" value="Genomic_DNA"/>
</dbReference>
<evidence type="ECO:0000256" key="6">
    <source>
        <dbReference type="SAM" id="MobiDB-lite"/>
    </source>
</evidence>
<evidence type="ECO:0000313" key="13">
    <source>
        <dbReference type="Proteomes" id="UP000325313"/>
    </source>
</evidence>
<feature type="compositionally biased region" description="Basic and acidic residues" evidence="6">
    <location>
        <begin position="183"/>
        <end position="197"/>
    </location>
</feature>
<dbReference type="EMBL" id="VDEP01000188">
    <property type="protein sequence ID" value="KAA1125036.1"/>
    <property type="molecule type" value="Genomic_DNA"/>
</dbReference>
<evidence type="ECO:0000256" key="2">
    <source>
        <dbReference type="ARBA" id="ARBA00022692"/>
    </source>
</evidence>
<dbReference type="Pfam" id="PF04588">
    <property type="entry name" value="HIG_1_N"/>
    <property type="match status" value="1"/>
</dbReference>
<evidence type="ECO:0000313" key="11">
    <source>
        <dbReference type="EMBL" id="KAA1134552.1"/>
    </source>
</evidence>
<dbReference type="InterPro" id="IPR050355">
    <property type="entry name" value="RCF1"/>
</dbReference>
<keyword evidence="2 7" id="KW-0812">Transmembrane</keyword>
<dbReference type="Proteomes" id="UP000324748">
    <property type="component" value="Unassembled WGS sequence"/>
</dbReference>
<feature type="compositionally biased region" description="Polar residues" evidence="6">
    <location>
        <begin position="168"/>
        <end position="180"/>
    </location>
</feature>
<organism evidence="11 13">
    <name type="scientific">Puccinia graminis f. sp. tritici</name>
    <dbReference type="NCBI Taxonomy" id="56615"/>
    <lineage>
        <taxon>Eukaryota</taxon>
        <taxon>Fungi</taxon>
        <taxon>Dikarya</taxon>
        <taxon>Basidiomycota</taxon>
        <taxon>Pucciniomycotina</taxon>
        <taxon>Pucciniomycetes</taxon>
        <taxon>Pucciniales</taxon>
        <taxon>Pucciniaceae</taxon>
        <taxon>Puccinia</taxon>
    </lineage>
</organism>
<feature type="region of interest" description="Disordered" evidence="6">
    <location>
        <begin position="118"/>
        <end position="208"/>
    </location>
</feature>
<feature type="compositionally biased region" description="Polar residues" evidence="6">
    <location>
        <begin position="198"/>
        <end position="208"/>
    </location>
</feature>
<dbReference type="AlphaFoldDB" id="A0A5B0S9T0"/>
<feature type="compositionally biased region" description="Polar residues" evidence="6">
    <location>
        <begin position="1"/>
        <end position="28"/>
    </location>
</feature>
<evidence type="ECO:0000313" key="10">
    <source>
        <dbReference type="EMBL" id="KAA1125036.1"/>
    </source>
</evidence>
<comment type="subcellular location">
    <subcellularLocation>
        <location evidence="1">Mitochondrion membrane</location>
    </subcellularLocation>
</comment>
<dbReference type="OrthoDB" id="6604018at2759"/>
<dbReference type="EMBL" id="VSWC01000028">
    <property type="protein sequence ID" value="KAA1108135.1"/>
    <property type="molecule type" value="Genomic_DNA"/>
</dbReference>
<gene>
    <name evidence="11" type="primary">RCF1_2</name>
    <name evidence="10" type="synonym">RCF1_1</name>
    <name evidence="9" type="synonym">RCF1_3</name>
    <name evidence="9" type="ORF">PGT21_001665</name>
    <name evidence="10" type="ORF">PGTUg99_003795</name>
    <name evidence="11" type="ORF">PGTUg99_003951</name>
</gene>
<evidence type="ECO:0000256" key="3">
    <source>
        <dbReference type="ARBA" id="ARBA00022989"/>
    </source>
</evidence>
<dbReference type="GO" id="GO:0097250">
    <property type="term" value="P:mitochondrial respirasome assembly"/>
    <property type="evidence" value="ECO:0007669"/>
    <property type="project" value="TreeGrafter"/>
</dbReference>
<dbReference type="Gene3D" id="6.10.140.1320">
    <property type="match status" value="1"/>
</dbReference>
<dbReference type="Proteomes" id="UP000325313">
    <property type="component" value="Unassembled WGS sequence"/>
</dbReference>
<feature type="domain" description="HIG1" evidence="8">
    <location>
        <begin position="32"/>
        <end position="123"/>
    </location>
</feature>
<evidence type="ECO:0000256" key="5">
    <source>
        <dbReference type="ARBA" id="ARBA00023136"/>
    </source>
</evidence>
<protein>
    <submittedName>
        <fullName evidence="11">Respiratory supercomplex factor 1, mitochondrial</fullName>
    </submittedName>
</protein>
<dbReference type="PANTHER" id="PTHR12297:SF3">
    <property type="entry name" value="HIG1 DOMAIN FAMILY MEMBER 1A"/>
    <property type="match status" value="1"/>
</dbReference>
<evidence type="ECO:0000256" key="7">
    <source>
        <dbReference type="SAM" id="Phobius"/>
    </source>
</evidence>
<feature type="transmembrane region" description="Helical" evidence="7">
    <location>
        <begin position="60"/>
        <end position="79"/>
    </location>
</feature>
<dbReference type="PROSITE" id="PS51503">
    <property type="entry name" value="HIG1"/>
    <property type="match status" value="1"/>
</dbReference>
<comment type="caution">
    <text evidence="11">The sequence shown here is derived from an EMBL/GenBank/DDBJ whole genome shotgun (WGS) entry which is preliminary data.</text>
</comment>
<accession>A0A5B0S9T0</accession>
<dbReference type="GO" id="GO:0031966">
    <property type="term" value="C:mitochondrial membrane"/>
    <property type="evidence" value="ECO:0007669"/>
    <property type="project" value="UniProtKB-SubCell"/>
</dbReference>
<proteinExistence type="predicted"/>
<dbReference type="InterPro" id="IPR007667">
    <property type="entry name" value="Hypoxia_induced_domain"/>
</dbReference>
<evidence type="ECO:0000256" key="4">
    <source>
        <dbReference type="ARBA" id="ARBA00023128"/>
    </source>
</evidence>
<feature type="transmembrane region" description="Helical" evidence="7">
    <location>
        <begin position="95"/>
        <end position="113"/>
    </location>
</feature>
<keyword evidence="12" id="KW-1185">Reference proteome</keyword>
<evidence type="ECO:0000313" key="9">
    <source>
        <dbReference type="EMBL" id="KAA1108135.1"/>
    </source>
</evidence>
<name>A0A5B0S9T0_PUCGR</name>
<keyword evidence="4" id="KW-0496">Mitochondrion</keyword>
<feature type="compositionally biased region" description="Basic and acidic residues" evidence="6">
    <location>
        <begin position="118"/>
        <end position="141"/>
    </location>
</feature>
<evidence type="ECO:0000313" key="12">
    <source>
        <dbReference type="Proteomes" id="UP000324748"/>
    </source>
</evidence>
<dbReference type="PANTHER" id="PTHR12297">
    <property type="entry name" value="HYPOXIA-INDUCBILE GENE 1 HIG1 -RELATED"/>
    <property type="match status" value="1"/>
</dbReference>